<protein>
    <submittedName>
        <fullName evidence="1">Uncharacterized protein</fullName>
    </submittedName>
</protein>
<name>A0A6F8ZCN2_9FIRM</name>
<sequence>MRVLRVAGNPPCGCPPDGSVVVDLVRRTLVCRRHRHPQTVAVVADHPLETLDSLAAEALANGLDLAAGEGGGPGEDAYLDVRRGTREELSRYYRLWADLPPGTHVAWVPPFLWFRHDGQAGVRRLPR</sequence>
<keyword evidence="2" id="KW-1185">Reference proteome</keyword>
<proteinExistence type="predicted"/>
<gene>
    <name evidence="1" type="ORF">R50_0290</name>
</gene>
<evidence type="ECO:0000313" key="2">
    <source>
        <dbReference type="Proteomes" id="UP000503399"/>
    </source>
</evidence>
<dbReference type="Proteomes" id="UP000503399">
    <property type="component" value="Chromosome"/>
</dbReference>
<dbReference type="AlphaFoldDB" id="A0A6F8ZCN2"/>
<dbReference type="KEGG" id="hfv:R50_0290"/>
<reference evidence="1 2" key="1">
    <citation type="submission" date="2020-02" db="EMBL/GenBank/DDBJ databases">
        <authorList>
            <person name="Hogendoorn C."/>
        </authorList>
    </citation>
    <scope>NUCLEOTIDE SEQUENCE [LARGE SCALE GENOMIC DNA]</scope>
    <source>
        <strain evidence="1">R501</strain>
    </source>
</reference>
<organism evidence="1 2">
    <name type="scientific">Candidatus Hydrogenisulfobacillus filiaventi</name>
    <dbReference type="NCBI Taxonomy" id="2707344"/>
    <lineage>
        <taxon>Bacteria</taxon>
        <taxon>Bacillati</taxon>
        <taxon>Bacillota</taxon>
        <taxon>Clostridia</taxon>
        <taxon>Eubacteriales</taxon>
        <taxon>Clostridiales Family XVII. Incertae Sedis</taxon>
        <taxon>Candidatus Hydrogenisulfobacillus</taxon>
    </lineage>
</organism>
<evidence type="ECO:0000313" key="1">
    <source>
        <dbReference type="EMBL" id="CAB1127796.1"/>
    </source>
</evidence>
<accession>A0A6F8ZCN2</accession>
<dbReference type="EMBL" id="LR778114">
    <property type="protein sequence ID" value="CAB1127796.1"/>
    <property type="molecule type" value="Genomic_DNA"/>
</dbReference>